<comment type="caution">
    <text evidence="1">The sequence shown here is derived from an EMBL/GenBank/DDBJ whole genome shotgun (WGS) entry which is preliminary data.</text>
</comment>
<keyword evidence="2" id="KW-1185">Reference proteome</keyword>
<sequence length="91" mass="10567">MGYPNPTFFQVNRLLFSYYSVVKYMVQNLKYQYLISLHLAHYQEKSYCSIDAVQESLTAAFPLQKIVSGRLIVAVHSTIWLAVCQAFIWDP</sequence>
<organism evidence="1 2">
    <name type="scientific">Frankliniella fusca</name>
    <dbReference type="NCBI Taxonomy" id="407009"/>
    <lineage>
        <taxon>Eukaryota</taxon>
        <taxon>Metazoa</taxon>
        <taxon>Ecdysozoa</taxon>
        <taxon>Arthropoda</taxon>
        <taxon>Hexapoda</taxon>
        <taxon>Insecta</taxon>
        <taxon>Pterygota</taxon>
        <taxon>Neoptera</taxon>
        <taxon>Paraneoptera</taxon>
        <taxon>Thysanoptera</taxon>
        <taxon>Terebrantia</taxon>
        <taxon>Thripoidea</taxon>
        <taxon>Thripidae</taxon>
        <taxon>Frankliniella</taxon>
    </lineage>
</organism>
<accession>A0AAE1I055</accession>
<evidence type="ECO:0000313" key="2">
    <source>
        <dbReference type="Proteomes" id="UP001219518"/>
    </source>
</evidence>
<dbReference type="Proteomes" id="UP001219518">
    <property type="component" value="Unassembled WGS sequence"/>
</dbReference>
<reference evidence="1" key="1">
    <citation type="submission" date="2021-07" db="EMBL/GenBank/DDBJ databases">
        <authorList>
            <person name="Catto M.A."/>
            <person name="Jacobson A."/>
            <person name="Kennedy G."/>
            <person name="Labadie P."/>
            <person name="Hunt B.G."/>
            <person name="Srinivasan R."/>
        </authorList>
    </citation>
    <scope>NUCLEOTIDE SEQUENCE</scope>
    <source>
        <strain evidence="1">PL_HMW_Pooled</strain>
        <tissue evidence="1">Head</tissue>
    </source>
</reference>
<gene>
    <name evidence="1" type="ORF">KUF71_019557</name>
</gene>
<evidence type="ECO:0000313" key="1">
    <source>
        <dbReference type="EMBL" id="KAK3929716.1"/>
    </source>
</evidence>
<dbReference type="AlphaFoldDB" id="A0AAE1I055"/>
<proteinExistence type="predicted"/>
<name>A0AAE1I055_9NEOP</name>
<dbReference type="EMBL" id="JAHWGI010001403">
    <property type="protein sequence ID" value="KAK3929716.1"/>
    <property type="molecule type" value="Genomic_DNA"/>
</dbReference>
<reference evidence="1" key="2">
    <citation type="journal article" date="2023" name="BMC Genomics">
        <title>Pest status, molecular evolution, and epigenetic factors derived from the genome assembly of Frankliniella fusca, a thysanopteran phytovirus vector.</title>
        <authorList>
            <person name="Catto M.A."/>
            <person name="Labadie P.E."/>
            <person name="Jacobson A.L."/>
            <person name="Kennedy G.G."/>
            <person name="Srinivasan R."/>
            <person name="Hunt B.G."/>
        </authorList>
    </citation>
    <scope>NUCLEOTIDE SEQUENCE</scope>
    <source>
        <strain evidence="1">PL_HMW_Pooled</strain>
    </source>
</reference>
<protein>
    <submittedName>
        <fullName evidence="1">Extender of the chronological lifespan protein 1</fullName>
    </submittedName>
</protein>